<dbReference type="PANTHER" id="PTHR36779:SF1">
    <property type="entry name" value="OS04G0600400 PROTEIN"/>
    <property type="match status" value="1"/>
</dbReference>
<comment type="caution">
    <text evidence="2">The sequence shown here is derived from an EMBL/GenBank/DDBJ whole genome shotgun (WGS) entry which is preliminary data.</text>
</comment>
<keyword evidence="1" id="KW-1133">Transmembrane helix</keyword>
<proteinExistence type="predicted"/>
<dbReference type="InParanoid" id="A0A200QXJ2"/>
<name>A0A200QXJ2_MACCD</name>
<accession>A0A200QXJ2</accession>
<dbReference type="PROSITE" id="PS51257">
    <property type="entry name" value="PROKAR_LIPOPROTEIN"/>
    <property type="match status" value="1"/>
</dbReference>
<dbReference type="STRING" id="56857.A0A200QXJ2"/>
<sequence>MDPKPKVSQVTENEKKSLCHHLLVLLLSCFSFAFLFSLLAVFFFFSAGFLAVLIENFSSIPSPISVASECKIVSTGVDLRSSKVCELGLLNYKAKHVFDPYDRTRFRCRYDYYWASIFKVEYKEHSSGQTRSALVESPKEALPLDCRPSFGTAWLNKDKFKVNETYNCWYTPGISNVDIFPDNLFKCQAKYPSMIEMIQRFSIL</sequence>
<gene>
    <name evidence="2" type="ORF">BVC80_8425g9</name>
</gene>
<keyword evidence="1" id="KW-0812">Transmembrane</keyword>
<feature type="transmembrane region" description="Helical" evidence="1">
    <location>
        <begin position="21"/>
        <end position="54"/>
    </location>
</feature>
<dbReference type="OrthoDB" id="1922696at2759"/>
<reference evidence="2 3" key="1">
    <citation type="journal article" date="2017" name="Mol. Plant">
        <title>The Genome of Medicinal Plant Macleaya cordata Provides New Insights into Benzylisoquinoline Alkaloids Metabolism.</title>
        <authorList>
            <person name="Liu X."/>
            <person name="Liu Y."/>
            <person name="Huang P."/>
            <person name="Ma Y."/>
            <person name="Qing Z."/>
            <person name="Tang Q."/>
            <person name="Cao H."/>
            <person name="Cheng P."/>
            <person name="Zheng Y."/>
            <person name="Yuan Z."/>
            <person name="Zhou Y."/>
            <person name="Liu J."/>
            <person name="Tang Z."/>
            <person name="Zhuo Y."/>
            <person name="Zhang Y."/>
            <person name="Yu L."/>
            <person name="Huang J."/>
            <person name="Yang P."/>
            <person name="Peng Q."/>
            <person name="Zhang J."/>
            <person name="Jiang W."/>
            <person name="Zhang Z."/>
            <person name="Lin K."/>
            <person name="Ro D.K."/>
            <person name="Chen X."/>
            <person name="Xiong X."/>
            <person name="Shang Y."/>
            <person name="Huang S."/>
            <person name="Zeng J."/>
        </authorList>
    </citation>
    <scope>NUCLEOTIDE SEQUENCE [LARGE SCALE GENOMIC DNA]</scope>
    <source>
        <strain evidence="3">cv. BLH2017</strain>
        <tissue evidence="2">Root</tissue>
    </source>
</reference>
<dbReference type="Proteomes" id="UP000195402">
    <property type="component" value="Unassembled WGS sequence"/>
</dbReference>
<dbReference type="EMBL" id="MVGT01000868">
    <property type="protein sequence ID" value="OVA15193.1"/>
    <property type="molecule type" value="Genomic_DNA"/>
</dbReference>
<dbReference type="OMA" id="FIAHFSI"/>
<dbReference type="FunCoup" id="A0A200QXJ2">
    <property type="interactions" value="1506"/>
</dbReference>
<dbReference type="AlphaFoldDB" id="A0A200QXJ2"/>
<evidence type="ECO:0000313" key="3">
    <source>
        <dbReference type="Proteomes" id="UP000195402"/>
    </source>
</evidence>
<evidence type="ECO:0000313" key="2">
    <source>
        <dbReference type="EMBL" id="OVA15193.1"/>
    </source>
</evidence>
<evidence type="ECO:0000256" key="1">
    <source>
        <dbReference type="SAM" id="Phobius"/>
    </source>
</evidence>
<organism evidence="2 3">
    <name type="scientific">Macleaya cordata</name>
    <name type="common">Five-seeded plume-poppy</name>
    <name type="synonym">Bocconia cordata</name>
    <dbReference type="NCBI Taxonomy" id="56857"/>
    <lineage>
        <taxon>Eukaryota</taxon>
        <taxon>Viridiplantae</taxon>
        <taxon>Streptophyta</taxon>
        <taxon>Embryophyta</taxon>
        <taxon>Tracheophyta</taxon>
        <taxon>Spermatophyta</taxon>
        <taxon>Magnoliopsida</taxon>
        <taxon>Ranunculales</taxon>
        <taxon>Papaveraceae</taxon>
        <taxon>Papaveroideae</taxon>
        <taxon>Macleaya</taxon>
    </lineage>
</organism>
<keyword evidence="3" id="KW-1185">Reference proteome</keyword>
<keyword evidence="1" id="KW-0472">Membrane</keyword>
<protein>
    <submittedName>
        <fullName evidence="2">Uncharacterized protein</fullName>
    </submittedName>
</protein>
<dbReference type="PANTHER" id="PTHR36779">
    <property type="entry name" value="OSJNBA0083N12.13 PROTEIN"/>
    <property type="match status" value="1"/>
</dbReference>